<feature type="non-terminal residue" evidence="10">
    <location>
        <position position="1"/>
    </location>
</feature>
<keyword evidence="11" id="KW-1185">Reference proteome</keyword>
<dbReference type="GO" id="GO:0004190">
    <property type="term" value="F:aspartic-type endopeptidase activity"/>
    <property type="evidence" value="ECO:0007669"/>
    <property type="project" value="UniProtKB-KW"/>
</dbReference>
<dbReference type="InterPro" id="IPR001461">
    <property type="entry name" value="Aspartic_peptidase_A1"/>
</dbReference>
<keyword evidence="8" id="KW-1133">Transmembrane helix</keyword>
<accession>A0ABD0YVH1</accession>
<comment type="caution">
    <text evidence="10">The sequence shown here is derived from an EMBL/GenBank/DDBJ whole genome shotgun (WGS) entry which is preliminary data.</text>
</comment>
<evidence type="ECO:0000256" key="8">
    <source>
        <dbReference type="SAM" id="Phobius"/>
    </source>
</evidence>
<evidence type="ECO:0000256" key="4">
    <source>
        <dbReference type="ARBA" id="ARBA00022801"/>
    </source>
</evidence>
<protein>
    <recommendedName>
        <fullName evidence="9">Peptidase A1 domain-containing protein</fullName>
    </recommendedName>
</protein>
<evidence type="ECO:0000256" key="7">
    <source>
        <dbReference type="RuleBase" id="RU000454"/>
    </source>
</evidence>
<evidence type="ECO:0000256" key="6">
    <source>
        <dbReference type="PIRSR" id="PIRSR601461-2"/>
    </source>
</evidence>
<evidence type="ECO:0000256" key="2">
    <source>
        <dbReference type="ARBA" id="ARBA00022670"/>
    </source>
</evidence>
<feature type="disulfide bond" evidence="6">
    <location>
        <begin position="37"/>
        <end position="43"/>
    </location>
</feature>
<evidence type="ECO:0000256" key="3">
    <source>
        <dbReference type="ARBA" id="ARBA00022750"/>
    </source>
</evidence>
<feature type="domain" description="Peptidase A1" evidence="9">
    <location>
        <begin position="6"/>
        <end position="304"/>
    </location>
</feature>
<dbReference type="InterPro" id="IPR001969">
    <property type="entry name" value="Aspartic_peptidase_AS"/>
</dbReference>
<keyword evidence="8" id="KW-0472">Membrane</keyword>
<evidence type="ECO:0000256" key="1">
    <source>
        <dbReference type="ARBA" id="ARBA00007447"/>
    </source>
</evidence>
<feature type="active site" evidence="5">
    <location>
        <position position="24"/>
    </location>
</feature>
<evidence type="ECO:0000313" key="10">
    <source>
        <dbReference type="EMBL" id="KAL1139946.1"/>
    </source>
</evidence>
<feature type="active site" evidence="5">
    <location>
        <position position="209"/>
    </location>
</feature>
<dbReference type="PANTHER" id="PTHR47966">
    <property type="entry name" value="BETA-SITE APP-CLEAVING ENZYME, ISOFORM A-RELATED"/>
    <property type="match status" value="1"/>
</dbReference>
<feature type="transmembrane region" description="Helical" evidence="8">
    <location>
        <begin position="279"/>
        <end position="300"/>
    </location>
</feature>
<dbReference type="PROSITE" id="PS00141">
    <property type="entry name" value="ASP_PROTEASE"/>
    <property type="match status" value="2"/>
</dbReference>
<dbReference type="Gene3D" id="2.40.70.10">
    <property type="entry name" value="Acid Proteases"/>
    <property type="match status" value="2"/>
</dbReference>
<dbReference type="GO" id="GO:0006508">
    <property type="term" value="P:proteolysis"/>
    <property type="evidence" value="ECO:0007669"/>
    <property type="project" value="UniProtKB-KW"/>
</dbReference>
<gene>
    <name evidence="10" type="ORF">AAG570_006923</name>
</gene>
<proteinExistence type="inferred from homology"/>
<dbReference type="InterPro" id="IPR021109">
    <property type="entry name" value="Peptidase_aspartic_dom_sf"/>
</dbReference>
<dbReference type="Pfam" id="PF00026">
    <property type="entry name" value="Asp"/>
    <property type="match status" value="1"/>
</dbReference>
<reference evidence="10 11" key="1">
    <citation type="submission" date="2024-07" db="EMBL/GenBank/DDBJ databases">
        <title>Chromosome-level genome assembly of the water stick insect Ranatra chinensis (Heteroptera: Nepidae).</title>
        <authorList>
            <person name="Liu X."/>
        </authorList>
    </citation>
    <scope>NUCLEOTIDE SEQUENCE [LARGE SCALE GENOMIC DNA]</scope>
    <source>
        <strain evidence="10">Cailab_2021Rc</strain>
        <tissue evidence="10">Muscle</tissue>
    </source>
</reference>
<dbReference type="SUPFAM" id="SSF50630">
    <property type="entry name" value="Acid proteases"/>
    <property type="match status" value="1"/>
</dbReference>
<dbReference type="PROSITE" id="PS51767">
    <property type="entry name" value="PEPTIDASE_A1"/>
    <property type="match status" value="1"/>
</dbReference>
<evidence type="ECO:0000256" key="5">
    <source>
        <dbReference type="PIRSR" id="PIRSR601461-1"/>
    </source>
</evidence>
<keyword evidence="2 7" id="KW-0645">Protease</keyword>
<name>A0ABD0YVH1_9HEMI</name>
<keyword evidence="4 7" id="KW-0378">Hydrolase</keyword>
<dbReference type="PRINTS" id="PR00792">
    <property type="entry name" value="PEPSIN"/>
</dbReference>
<dbReference type="AlphaFoldDB" id="A0ABD0YVH1"/>
<comment type="similarity">
    <text evidence="1 7">Belongs to the peptidase A1 family.</text>
</comment>
<dbReference type="FunFam" id="2.40.70.10:FF:000115">
    <property type="entry name" value="Lysosomal aspartic protease"/>
    <property type="match status" value="1"/>
</dbReference>
<feature type="disulfide bond" evidence="6">
    <location>
        <begin position="200"/>
        <end position="204"/>
    </location>
</feature>
<keyword evidence="3 7" id="KW-0064">Aspartyl protease</keyword>
<dbReference type="EMBL" id="JBFDAA010000002">
    <property type="protein sequence ID" value="KAL1139946.1"/>
    <property type="molecule type" value="Genomic_DNA"/>
</dbReference>
<keyword evidence="6" id="KW-1015">Disulfide bond</keyword>
<sequence length="304" mass="33626">YFQSQYYGTISLGTPPQEFEVIFDTGSSNLWVPSSQCDGNTACMNHKRYDSSFSSTYRPNGESIYVAYGKGSAAGFLSTDVLRIGDLIVQGQTFTEATEEPGDAFSYAKFDGLLGLAFPSISQNGVMPPFNKMMEQNLLPNKLFSFYLSPDMAKGESELIFGGWNDDLFDPKTLNFVPLTQTTYWQFRVQSVTYDGIDMCQGGCEAIADTGTSLLSVPMQVAADFSEYIGASFDYRSGMSTISCDAASRLPEITFSINGQSYSLEGKDYVMPVSLTPQFVLLMSWCSILFMLIIFFQISWSISL</sequence>
<organism evidence="10 11">
    <name type="scientific">Ranatra chinensis</name>
    <dbReference type="NCBI Taxonomy" id="642074"/>
    <lineage>
        <taxon>Eukaryota</taxon>
        <taxon>Metazoa</taxon>
        <taxon>Ecdysozoa</taxon>
        <taxon>Arthropoda</taxon>
        <taxon>Hexapoda</taxon>
        <taxon>Insecta</taxon>
        <taxon>Pterygota</taxon>
        <taxon>Neoptera</taxon>
        <taxon>Paraneoptera</taxon>
        <taxon>Hemiptera</taxon>
        <taxon>Heteroptera</taxon>
        <taxon>Panheteroptera</taxon>
        <taxon>Nepomorpha</taxon>
        <taxon>Nepidae</taxon>
        <taxon>Ranatrinae</taxon>
        <taxon>Ranatra</taxon>
    </lineage>
</organism>
<evidence type="ECO:0000313" key="11">
    <source>
        <dbReference type="Proteomes" id="UP001558652"/>
    </source>
</evidence>
<dbReference type="Proteomes" id="UP001558652">
    <property type="component" value="Unassembled WGS sequence"/>
</dbReference>
<evidence type="ECO:0000259" key="9">
    <source>
        <dbReference type="PROSITE" id="PS51767"/>
    </source>
</evidence>
<dbReference type="Gene3D" id="2.60.40.1960">
    <property type="match status" value="1"/>
</dbReference>
<keyword evidence="8" id="KW-0812">Transmembrane</keyword>
<dbReference type="PANTHER" id="PTHR47966:SF51">
    <property type="entry name" value="BETA-SITE APP-CLEAVING ENZYME, ISOFORM A-RELATED"/>
    <property type="match status" value="1"/>
</dbReference>
<dbReference type="InterPro" id="IPR033121">
    <property type="entry name" value="PEPTIDASE_A1"/>
</dbReference>